<evidence type="ECO:0000256" key="9">
    <source>
        <dbReference type="RuleBase" id="RU004474"/>
    </source>
</evidence>
<dbReference type="GO" id="GO:0046654">
    <property type="term" value="P:tetrahydrofolate biosynthetic process"/>
    <property type="evidence" value="ECO:0007669"/>
    <property type="project" value="UniProtKB-UniPathway"/>
</dbReference>
<name>A0A1F6T029_9PROT</name>
<keyword evidence="6 8" id="KW-0560">Oxidoreductase</keyword>
<comment type="catalytic activity">
    <reaction evidence="8">
        <text>(6S)-5,6,7,8-tetrahydrofolate + NADP(+) = 7,8-dihydrofolate + NADPH + H(+)</text>
        <dbReference type="Rhea" id="RHEA:15009"/>
        <dbReference type="ChEBI" id="CHEBI:15378"/>
        <dbReference type="ChEBI" id="CHEBI:57451"/>
        <dbReference type="ChEBI" id="CHEBI:57453"/>
        <dbReference type="ChEBI" id="CHEBI:57783"/>
        <dbReference type="ChEBI" id="CHEBI:58349"/>
        <dbReference type="EC" id="1.5.1.3"/>
    </reaction>
</comment>
<dbReference type="InterPro" id="IPR012259">
    <property type="entry name" value="DHFR"/>
</dbReference>
<dbReference type="PIRSF" id="PIRSF000194">
    <property type="entry name" value="DHFR"/>
    <property type="match status" value="1"/>
</dbReference>
<dbReference type="UniPathway" id="UPA00077">
    <property type="reaction ID" value="UER00158"/>
</dbReference>
<sequence length="164" mass="18334">MISIIAAMALNRVIGRDNGLPWHLPADLAHFKQITSGHTVILGRRNYESIGRPLPNRQNIVVTRQPGYTAAGCSVAGDLCRALALACHDPEIFIIGGADIYRQMLPHAERLYLTIVQAAPAGDTFFPSFDRGQWRLRESRHLAADERNPHEMTFQLLERRVSPV</sequence>
<keyword evidence="4 8" id="KW-0554">One-carbon metabolism</keyword>
<dbReference type="CDD" id="cd00209">
    <property type="entry name" value="DHFR"/>
    <property type="match status" value="1"/>
</dbReference>
<dbReference type="Gene3D" id="3.40.430.10">
    <property type="entry name" value="Dihydrofolate Reductase, subunit A"/>
    <property type="match status" value="1"/>
</dbReference>
<evidence type="ECO:0000313" key="12">
    <source>
        <dbReference type="Proteomes" id="UP000178379"/>
    </source>
</evidence>
<dbReference type="GO" id="GO:0004146">
    <property type="term" value="F:dihydrofolate reductase activity"/>
    <property type="evidence" value="ECO:0007669"/>
    <property type="project" value="UniProtKB-EC"/>
</dbReference>
<dbReference type="InterPro" id="IPR001796">
    <property type="entry name" value="DHFR_dom"/>
</dbReference>
<dbReference type="PRINTS" id="PR00070">
    <property type="entry name" value="DHFR"/>
</dbReference>
<comment type="function">
    <text evidence="7 8">Key enzyme in folate metabolism. Catalyzes an essential reaction for de novo glycine and purine synthesis, and for DNA precursor synthesis.</text>
</comment>
<dbReference type="PROSITE" id="PS51330">
    <property type="entry name" value="DHFR_2"/>
    <property type="match status" value="1"/>
</dbReference>
<dbReference type="FunFam" id="3.40.430.10:FF:000001">
    <property type="entry name" value="Dihydrofolate reductase"/>
    <property type="match status" value="1"/>
</dbReference>
<dbReference type="Pfam" id="PF00186">
    <property type="entry name" value="DHFR_1"/>
    <property type="match status" value="1"/>
</dbReference>
<reference evidence="11 12" key="1">
    <citation type="journal article" date="2016" name="Nat. Commun.">
        <title>Thousands of microbial genomes shed light on interconnected biogeochemical processes in an aquifer system.</title>
        <authorList>
            <person name="Anantharaman K."/>
            <person name="Brown C.T."/>
            <person name="Hug L.A."/>
            <person name="Sharon I."/>
            <person name="Castelle C.J."/>
            <person name="Probst A.J."/>
            <person name="Thomas B.C."/>
            <person name="Singh A."/>
            <person name="Wilkins M.J."/>
            <person name="Karaoz U."/>
            <person name="Brodie E.L."/>
            <person name="Williams K.H."/>
            <person name="Hubbard S.S."/>
            <person name="Banfield J.F."/>
        </authorList>
    </citation>
    <scope>NUCLEOTIDE SEQUENCE [LARGE SCALE GENOMIC DNA]</scope>
</reference>
<organism evidence="11 12">
    <name type="scientific">Candidatus Muproteobacteria bacterium RBG_16_62_13</name>
    <dbReference type="NCBI Taxonomy" id="1817756"/>
    <lineage>
        <taxon>Bacteria</taxon>
        <taxon>Pseudomonadati</taxon>
        <taxon>Pseudomonadota</taxon>
        <taxon>Candidatus Muproteobacteria</taxon>
    </lineage>
</organism>
<protein>
    <recommendedName>
        <fullName evidence="3 8">Dihydrofolate reductase</fullName>
        <ecNumber evidence="3 8">1.5.1.3</ecNumber>
    </recommendedName>
</protein>
<dbReference type="GO" id="GO:0046452">
    <property type="term" value="P:dihydrofolate metabolic process"/>
    <property type="evidence" value="ECO:0007669"/>
    <property type="project" value="TreeGrafter"/>
</dbReference>
<dbReference type="EMBL" id="MFSQ01000122">
    <property type="protein sequence ID" value="OGI38484.1"/>
    <property type="molecule type" value="Genomic_DNA"/>
</dbReference>
<evidence type="ECO:0000256" key="5">
    <source>
        <dbReference type="ARBA" id="ARBA00022857"/>
    </source>
</evidence>
<comment type="pathway">
    <text evidence="1 8">Cofactor biosynthesis; tetrahydrofolate biosynthesis; 5,6,7,8-tetrahydrofolate from 7,8-dihydrofolate: step 1/1.</text>
</comment>
<evidence type="ECO:0000256" key="6">
    <source>
        <dbReference type="ARBA" id="ARBA00023002"/>
    </source>
</evidence>
<keyword evidence="5 8" id="KW-0521">NADP</keyword>
<evidence type="ECO:0000256" key="1">
    <source>
        <dbReference type="ARBA" id="ARBA00004903"/>
    </source>
</evidence>
<dbReference type="AlphaFoldDB" id="A0A1F6T029"/>
<dbReference type="GO" id="GO:0005829">
    <property type="term" value="C:cytosol"/>
    <property type="evidence" value="ECO:0007669"/>
    <property type="project" value="TreeGrafter"/>
</dbReference>
<evidence type="ECO:0000256" key="2">
    <source>
        <dbReference type="ARBA" id="ARBA00009539"/>
    </source>
</evidence>
<comment type="caution">
    <text evidence="11">The sequence shown here is derived from an EMBL/GenBank/DDBJ whole genome shotgun (WGS) entry which is preliminary data.</text>
</comment>
<evidence type="ECO:0000313" key="11">
    <source>
        <dbReference type="EMBL" id="OGI38484.1"/>
    </source>
</evidence>
<dbReference type="PROSITE" id="PS00075">
    <property type="entry name" value="DHFR_1"/>
    <property type="match status" value="1"/>
</dbReference>
<feature type="domain" description="DHFR" evidence="10">
    <location>
        <begin position="1"/>
        <end position="159"/>
    </location>
</feature>
<evidence type="ECO:0000256" key="7">
    <source>
        <dbReference type="ARBA" id="ARBA00025067"/>
    </source>
</evidence>
<evidence type="ECO:0000259" key="10">
    <source>
        <dbReference type="PROSITE" id="PS51330"/>
    </source>
</evidence>
<dbReference type="PANTHER" id="PTHR48069">
    <property type="entry name" value="DIHYDROFOLATE REDUCTASE"/>
    <property type="match status" value="1"/>
</dbReference>
<dbReference type="EC" id="1.5.1.3" evidence="3 8"/>
<dbReference type="GO" id="GO:0070401">
    <property type="term" value="F:NADP+ binding"/>
    <property type="evidence" value="ECO:0007669"/>
    <property type="project" value="UniProtKB-ARBA"/>
</dbReference>
<evidence type="ECO:0000256" key="4">
    <source>
        <dbReference type="ARBA" id="ARBA00022563"/>
    </source>
</evidence>
<evidence type="ECO:0000256" key="3">
    <source>
        <dbReference type="ARBA" id="ARBA00012856"/>
    </source>
</evidence>
<dbReference type="InterPro" id="IPR024072">
    <property type="entry name" value="DHFR-like_dom_sf"/>
</dbReference>
<dbReference type="GO" id="GO:0046655">
    <property type="term" value="P:folic acid metabolic process"/>
    <property type="evidence" value="ECO:0007669"/>
    <property type="project" value="TreeGrafter"/>
</dbReference>
<dbReference type="NCBIfam" id="NF008037">
    <property type="entry name" value="PRK10769.1"/>
    <property type="match status" value="1"/>
</dbReference>
<proteinExistence type="inferred from homology"/>
<comment type="similarity">
    <text evidence="2 8 9">Belongs to the dihydrofolate reductase family.</text>
</comment>
<accession>A0A1F6T029</accession>
<gene>
    <name evidence="11" type="ORF">A2140_10310</name>
</gene>
<dbReference type="Proteomes" id="UP000178379">
    <property type="component" value="Unassembled WGS sequence"/>
</dbReference>
<dbReference type="STRING" id="1817756.A2140_10310"/>
<dbReference type="PANTHER" id="PTHR48069:SF3">
    <property type="entry name" value="DIHYDROFOLATE REDUCTASE"/>
    <property type="match status" value="1"/>
</dbReference>
<evidence type="ECO:0000256" key="8">
    <source>
        <dbReference type="PIRNR" id="PIRNR000194"/>
    </source>
</evidence>
<dbReference type="GO" id="GO:0006730">
    <property type="term" value="P:one-carbon metabolic process"/>
    <property type="evidence" value="ECO:0007669"/>
    <property type="project" value="UniProtKB-KW"/>
</dbReference>
<dbReference type="InterPro" id="IPR017925">
    <property type="entry name" value="DHFR_CS"/>
</dbReference>
<dbReference type="SUPFAM" id="SSF53597">
    <property type="entry name" value="Dihydrofolate reductase-like"/>
    <property type="match status" value="1"/>
</dbReference>